<dbReference type="InterPro" id="IPR021190">
    <property type="entry name" value="Pept_M10A"/>
</dbReference>
<protein>
    <recommendedName>
        <fullName evidence="24">U6 snRNA phosphodiesterase</fullName>
        <ecNumber evidence="24">3.1.4.-</ecNumber>
    </recommendedName>
</protein>
<evidence type="ECO:0000313" key="33">
    <source>
        <dbReference type="Proteomes" id="UP001474421"/>
    </source>
</evidence>
<keyword evidence="6 24" id="KW-0540">Nuclease</keyword>
<dbReference type="GO" id="GO:0016829">
    <property type="term" value="F:lyase activity"/>
    <property type="evidence" value="ECO:0007669"/>
    <property type="project" value="UniProtKB-KW"/>
</dbReference>
<dbReference type="SUPFAM" id="SSF55486">
    <property type="entry name" value="Metalloproteases ('zincins'), catalytic domain"/>
    <property type="match status" value="1"/>
</dbReference>
<gene>
    <name evidence="24" type="primary">USB1</name>
    <name evidence="32" type="ORF">NXF25_016967</name>
</gene>
<dbReference type="GO" id="GO:0004222">
    <property type="term" value="F:metalloendopeptidase activity"/>
    <property type="evidence" value="ECO:0007669"/>
    <property type="project" value="InterPro"/>
</dbReference>
<comment type="catalytic activity">
    <reaction evidence="21">
        <text>a 3'-end uridylyl-adenosine-RNA = a 3'-end 2',3'-cyclophospho-uridine-RNA + adenosine</text>
        <dbReference type="Rhea" id="RHEA:67896"/>
        <dbReference type="Rhea" id="RHEA-COMP:17385"/>
        <dbReference type="Rhea" id="RHEA-COMP:17386"/>
        <dbReference type="ChEBI" id="CHEBI:16335"/>
        <dbReference type="ChEBI" id="CHEBI:85644"/>
        <dbReference type="ChEBI" id="CHEBI:176518"/>
    </reaction>
    <physiologicalReaction direction="left-to-right" evidence="21">
        <dbReference type="Rhea" id="RHEA:67897"/>
    </physiologicalReaction>
</comment>
<keyword evidence="11 26" id="KW-0862">Zinc</keyword>
<dbReference type="Pfam" id="PF09749">
    <property type="entry name" value="HVSL"/>
    <property type="match status" value="1"/>
</dbReference>
<evidence type="ECO:0000256" key="27">
    <source>
        <dbReference type="PIRSR" id="PIRSR621190-4"/>
    </source>
</evidence>
<keyword evidence="4" id="KW-0165">Cleavage on pair of basic residues</keyword>
<evidence type="ECO:0000256" key="21">
    <source>
        <dbReference type="ARBA" id="ARBA00029305"/>
    </source>
</evidence>
<dbReference type="GO" id="GO:0006508">
    <property type="term" value="P:proteolysis"/>
    <property type="evidence" value="ECO:0007669"/>
    <property type="project" value="UniProtKB-KW"/>
</dbReference>
<feature type="active site" description="Proton donor/acceptor" evidence="24">
    <location>
        <position position="260"/>
    </location>
</feature>
<dbReference type="Pfam" id="PF00045">
    <property type="entry name" value="Hemopexin"/>
    <property type="match status" value="4"/>
</dbReference>
<reference evidence="32 33" key="1">
    <citation type="journal article" date="2024" name="Proc. Natl. Acad. Sci. U.S.A.">
        <title>The genetic regulatory architecture and epigenomic basis for age-related changes in rattlesnake venom.</title>
        <authorList>
            <person name="Hogan M.P."/>
            <person name="Holding M.L."/>
            <person name="Nystrom G.S."/>
            <person name="Colston T.J."/>
            <person name="Bartlett D.A."/>
            <person name="Mason A.J."/>
            <person name="Ellsworth S.A."/>
            <person name="Rautsaw R.M."/>
            <person name="Lawrence K.C."/>
            <person name="Strickland J.L."/>
            <person name="He B."/>
            <person name="Fraser P."/>
            <person name="Margres M.J."/>
            <person name="Gilbert D.M."/>
            <person name="Gibbs H.L."/>
            <person name="Parkinson C.L."/>
            <person name="Rokyta D.R."/>
        </authorList>
    </citation>
    <scope>NUCLEOTIDE SEQUENCE [LARGE SCALE GENOMIC DNA]</scope>
    <source>
        <strain evidence="32">DRR0105</strain>
    </source>
</reference>
<evidence type="ECO:0000256" key="5">
    <source>
        <dbReference type="ARBA" id="ARBA00022692"/>
    </source>
</evidence>
<feature type="binding site" evidence="26">
    <location>
        <position position="710"/>
    </location>
    <ligand>
        <name>Zn(2+)</name>
        <dbReference type="ChEBI" id="CHEBI:29105"/>
        <label>2</label>
        <note>catalytic</note>
    </ligand>
</feature>
<evidence type="ECO:0000256" key="26">
    <source>
        <dbReference type="PIRSR" id="PIRSR621190-2"/>
    </source>
</evidence>
<dbReference type="Pfam" id="PF11857">
    <property type="entry name" value="DUF3377"/>
    <property type="match status" value="1"/>
</dbReference>
<dbReference type="EC" id="3.1.4.-" evidence="24"/>
<proteinExistence type="inferred from homology"/>
<feature type="binding site" evidence="26">
    <location>
        <position position="672"/>
    </location>
    <ligand>
        <name>Ca(2+)</name>
        <dbReference type="ChEBI" id="CHEBI:29108"/>
        <label>3</label>
    </ligand>
</feature>
<dbReference type="InterPro" id="IPR024079">
    <property type="entry name" value="MetalloPept_cat_dom_sf"/>
</dbReference>
<comment type="subcellular location">
    <subcellularLocation>
        <location evidence="1">Membrane</location>
        <topology evidence="1">Single-pass type I membrane protein</topology>
    </subcellularLocation>
    <subcellularLocation>
        <location evidence="24">Nucleus</location>
    </subcellularLocation>
</comment>
<dbReference type="FunFam" id="2.110.10.10:FF:000001">
    <property type="entry name" value="Matrix metallopeptidase 24"/>
    <property type="match status" value="1"/>
</dbReference>
<keyword evidence="5 30" id="KW-0812">Transmembrane</keyword>
<feature type="transmembrane region" description="Helical" evidence="30">
    <location>
        <begin position="1050"/>
        <end position="1071"/>
    </location>
</feature>
<dbReference type="InterPro" id="IPR018486">
    <property type="entry name" value="Hemopexin_CS"/>
</dbReference>
<feature type="region of interest" description="Disordered" evidence="29">
    <location>
        <begin position="1"/>
        <end position="96"/>
    </location>
</feature>
<evidence type="ECO:0000256" key="22">
    <source>
        <dbReference type="ARBA" id="ARBA00046102"/>
    </source>
</evidence>
<sequence>MRAALVDYSSSGSESEGEAVAREKGSGDPRPAPAGGRDLSPPGSRRARGASRRPTCSDPLLGRPPKEEEEPGDEAFRSPAPVLPAGGAAGSSLPLPDSVQRMFRDEEEKERVVDDCSKHGGRLRTFPHERGNWATHVYMPYEAGEDFLDLLQLLLICGRTYVPLLMGQEEFHISLSQSVVLRHHWINLFVQSLKERLASCHRFTFRADQVKVYTNETKTRTFVGLEVSSGHSQMLELVSEVDEVMEEFNLMPFYKDPSFHMSLAWCVGNMSEALRGQCIQEMQEIVDGFEDSTYLLRIPGTEVLDKELQPFSGAPAGLRPRWGKRDLGPPKRPSTGSACRAPPAGRHFTPGPRGTFPGQPAERHRRVLPSGSTQPRVNPVRAASGRRVGRLGAPLRPRWPLGCSPGRPRRKPSPAQPGQGRSGRRLAAAQGTAGRSGQGTAAAAAGTAARANGASTSMGGGARLLPLLLLPLLLPRGSAGPVLSEADAEAWLRSYGYLPAPRQQPSSLRAARSLAAALAEMQAFYGIPVTGVLDQETRAWMKRPRCGVPDKIGAQVKANMRRKRYALTGRRWSQMHLTFSIQNYTEKLGFFHSYDAIRQAIRVWDQATPLVFQEIPYNEIREKRRAEADIMVLFASGFHGDSSPFDGTGGFLAHAYFPGPGMGGDAHFDLDEPWTLDKRDVLGNNLFLVAIHELGHSLGLEHSSNPSAIMAPFYQWMDTDHFRLPEDDLQGIQQLYGTPGEQPTKSLPTVVPRKPDQKPPDKPNRPPQAGPPDTLEPNICDGNFDTVTVLRGEMFVFKGRWFWRVRHNRVLDNYPMPIGYFWRGLPGNIDAAYERQDGRFAFFKGGQYWLFREANLEPGYPQPLSSYGLGLPQDRVDTAVWWEPTGHTFFFRGDRYWRFNEDGSSVGHGYPRKVSVWAGVPAAPRGAFLSPDAAYTYFFKGRLYWKFNNERLKTEPGYPKSILRDFMGCQEEAAVDPDPGRRWPDTGRPPFQPRQDKEVEEGTAAPRPGLEEEEEEESVLEKEGGGPVEEGGGDVDIVVHINDYPLTVSIVMAVLLLLLLLCVLGLVYIIVRLQRKGRPHMLLYCKRSLQEWV</sequence>
<evidence type="ECO:0000256" key="25">
    <source>
        <dbReference type="PIRSR" id="PIRSR621190-1"/>
    </source>
</evidence>
<dbReference type="InterPro" id="IPR021805">
    <property type="entry name" value="Pept_M10A_metallopeptidase_C"/>
</dbReference>
<feature type="binding site" evidence="26">
    <location>
        <position position="665"/>
    </location>
    <ligand>
        <name>Ca(2+)</name>
        <dbReference type="ChEBI" id="CHEBI:29108"/>
        <label>2</label>
    </ligand>
</feature>
<evidence type="ECO:0000256" key="29">
    <source>
        <dbReference type="SAM" id="MobiDB-lite"/>
    </source>
</evidence>
<dbReference type="FunFam" id="3.90.1140.10:FF:000006">
    <property type="entry name" value="U6 snRNA phosphodiesterase"/>
    <property type="match status" value="1"/>
</dbReference>
<feature type="compositionally biased region" description="Polar residues" evidence="29">
    <location>
        <begin position="734"/>
        <end position="747"/>
    </location>
</feature>
<dbReference type="GO" id="GO:0008270">
    <property type="term" value="F:zinc ion binding"/>
    <property type="evidence" value="ECO:0007669"/>
    <property type="project" value="InterPro"/>
</dbReference>
<feature type="active site" evidence="25">
    <location>
        <position position="693"/>
    </location>
</feature>
<accession>A0AAW1ASV8</accession>
<evidence type="ECO:0000256" key="28">
    <source>
        <dbReference type="PROSITE-ProRule" id="PRU01011"/>
    </source>
</evidence>
<dbReference type="Gene3D" id="3.40.390.10">
    <property type="entry name" value="Collagenase (Catalytic Domain)"/>
    <property type="match status" value="1"/>
</dbReference>
<feature type="binding site" evidence="26">
    <location>
        <position position="646"/>
    </location>
    <ligand>
        <name>Ca(2+)</name>
        <dbReference type="ChEBI" id="CHEBI:29108"/>
        <label>3</label>
    </ligand>
</feature>
<feature type="region of interest" description="Disordered" evidence="29">
    <location>
        <begin position="311"/>
        <end position="441"/>
    </location>
</feature>
<evidence type="ECO:0000256" key="12">
    <source>
        <dbReference type="ARBA" id="ARBA00022837"/>
    </source>
</evidence>
<evidence type="ECO:0000313" key="32">
    <source>
        <dbReference type="EMBL" id="KAK9392878.1"/>
    </source>
</evidence>
<dbReference type="GO" id="GO:0030198">
    <property type="term" value="P:extracellular matrix organization"/>
    <property type="evidence" value="ECO:0007669"/>
    <property type="project" value="TreeGrafter"/>
</dbReference>
<evidence type="ECO:0000256" key="6">
    <source>
        <dbReference type="ARBA" id="ARBA00022722"/>
    </source>
</evidence>
<dbReference type="InterPro" id="IPR027521">
    <property type="entry name" value="Usb1"/>
</dbReference>
<dbReference type="SMART" id="SM00120">
    <property type="entry name" value="HX"/>
    <property type="match status" value="4"/>
</dbReference>
<feature type="binding site" evidence="26">
    <location>
        <position position="641"/>
    </location>
    <ligand>
        <name>Zn(2+)</name>
        <dbReference type="ChEBI" id="CHEBI:29105"/>
        <label>1</label>
    </ligand>
</feature>
<feature type="region of interest" description="Disordered" evidence="29">
    <location>
        <begin position="734"/>
        <end position="778"/>
    </location>
</feature>
<comment type="function">
    <text evidence="24">Phosphodiesterase responsible for the U6 snRNA 3' end processing. Acts as an exoribonuclease (RNase) responsible for trimming the poly(U) tract of the last nucleotides in the pre-U6 snRNA molecule, leading to the formation of mature U6 snRNA.</text>
</comment>
<comment type="subunit">
    <text evidence="23">Interacts with PLRG1, CDC5L and PRPF19.</text>
</comment>
<comment type="similarity">
    <text evidence="2">Belongs to the peptidase M10A family.</text>
</comment>
<dbReference type="InterPro" id="IPR006026">
    <property type="entry name" value="Peptidase_Metallo"/>
</dbReference>
<evidence type="ECO:0000256" key="23">
    <source>
        <dbReference type="ARBA" id="ARBA00062959"/>
    </source>
</evidence>
<dbReference type="FunFam" id="3.40.390.10:FF:000005">
    <property type="entry name" value="Matrix metallopeptidase 16"/>
    <property type="match status" value="1"/>
</dbReference>
<feature type="repeat" description="Hemopexin" evidence="28">
    <location>
        <begin position="921"/>
        <end position="969"/>
    </location>
</feature>
<dbReference type="PANTHER" id="PTHR10201:SF25">
    <property type="entry name" value="MATRIX METALLOPROTEINASE-15"/>
    <property type="match status" value="1"/>
</dbReference>
<evidence type="ECO:0000256" key="20">
    <source>
        <dbReference type="ARBA" id="ARBA00029300"/>
    </source>
</evidence>
<dbReference type="PROSITE" id="PS00024">
    <property type="entry name" value="HEMOPEXIN"/>
    <property type="match status" value="1"/>
</dbReference>
<evidence type="ECO:0000256" key="13">
    <source>
        <dbReference type="ARBA" id="ARBA00022989"/>
    </source>
</evidence>
<feature type="binding site" evidence="26">
    <location>
        <position position="663"/>
    </location>
    <ligand>
        <name>Ca(2+)</name>
        <dbReference type="ChEBI" id="CHEBI:29108"/>
        <label>2</label>
    </ligand>
</feature>
<keyword evidence="17" id="KW-1015">Disulfide bond</keyword>
<feature type="binding site" evidence="26">
    <location>
        <position position="692"/>
    </location>
    <ligand>
        <name>Zn(2+)</name>
        <dbReference type="ChEBI" id="CHEBI:29105"/>
        <label>2</label>
        <note>catalytic</note>
    </ligand>
</feature>
<feature type="binding site" evidence="26">
    <location>
        <position position="629"/>
    </location>
    <ligand>
        <name>Ca(2+)</name>
        <dbReference type="ChEBI" id="CHEBI:29108"/>
        <label>2</label>
    </ligand>
</feature>
<keyword evidence="12 26" id="KW-0106">Calcium</keyword>
<dbReference type="GO" id="GO:0030574">
    <property type="term" value="P:collagen catabolic process"/>
    <property type="evidence" value="ECO:0007669"/>
    <property type="project" value="TreeGrafter"/>
</dbReference>
<feature type="binding site" evidence="26">
    <location>
        <position position="654"/>
    </location>
    <ligand>
        <name>Zn(2+)</name>
        <dbReference type="ChEBI" id="CHEBI:29105"/>
        <label>1</label>
    </ligand>
</feature>
<evidence type="ECO:0000256" key="24">
    <source>
        <dbReference type="HAMAP-Rule" id="MF_03040"/>
    </source>
</evidence>
<dbReference type="Pfam" id="PF01471">
    <property type="entry name" value="PG_binding_1"/>
    <property type="match status" value="1"/>
</dbReference>
<evidence type="ECO:0000256" key="8">
    <source>
        <dbReference type="ARBA" id="ARBA00022729"/>
    </source>
</evidence>
<dbReference type="InterPro" id="IPR036365">
    <property type="entry name" value="PGBD-like_sf"/>
</dbReference>
<dbReference type="CDD" id="cd04278">
    <property type="entry name" value="ZnMc_MMP"/>
    <property type="match status" value="1"/>
</dbReference>
<evidence type="ECO:0000256" key="11">
    <source>
        <dbReference type="ARBA" id="ARBA00022833"/>
    </source>
</evidence>
<comment type="cofactor">
    <cofactor evidence="26">
        <name>Zn(2+)</name>
        <dbReference type="ChEBI" id="CHEBI:29105"/>
    </cofactor>
    <text evidence="26">Binds 2 Zn(2+) ions per subunit.</text>
</comment>
<feature type="binding site" evidence="26">
    <location>
        <position position="702"/>
    </location>
    <ligand>
        <name>Zn(2+)</name>
        <dbReference type="ChEBI" id="CHEBI:29105"/>
        <label>2</label>
        <note>catalytic</note>
    </ligand>
</feature>
<keyword evidence="16" id="KW-0865">Zymogen</keyword>
<feature type="binding site" evidence="26">
    <location>
        <position position="785"/>
    </location>
    <ligand>
        <name>Ca(2+)</name>
        <dbReference type="ChEBI" id="CHEBI:29108"/>
        <label>4</label>
    </ligand>
</feature>
<dbReference type="EMBL" id="JAOTOJ010000015">
    <property type="protein sequence ID" value="KAK9392878.1"/>
    <property type="molecule type" value="Genomic_DNA"/>
</dbReference>
<comment type="cofactor">
    <cofactor evidence="26">
        <name>Ca(2+)</name>
        <dbReference type="ChEBI" id="CHEBI:29108"/>
    </cofactor>
    <text evidence="26">Can bind about 5 Ca(2+) ions per subunit.</text>
</comment>
<dbReference type="GO" id="GO:0005615">
    <property type="term" value="C:extracellular space"/>
    <property type="evidence" value="ECO:0007669"/>
    <property type="project" value="TreeGrafter"/>
</dbReference>
<evidence type="ECO:0000256" key="1">
    <source>
        <dbReference type="ARBA" id="ARBA00004479"/>
    </source>
</evidence>
<keyword evidence="14 32" id="KW-0482">Metalloprotease</keyword>
<dbReference type="PROSITE" id="PS51642">
    <property type="entry name" value="HEMOPEXIN_2"/>
    <property type="match status" value="4"/>
</dbReference>
<feature type="domain" description="Peptidase metallopeptidase" evidence="31">
    <location>
        <begin position="568"/>
        <end position="738"/>
    </location>
</feature>
<evidence type="ECO:0000256" key="7">
    <source>
        <dbReference type="ARBA" id="ARBA00022723"/>
    </source>
</evidence>
<name>A0AAW1ASV8_CROAD</name>
<evidence type="ECO:0000256" key="2">
    <source>
        <dbReference type="ARBA" id="ARBA00010370"/>
    </source>
</evidence>
<dbReference type="GO" id="GO:0005634">
    <property type="term" value="C:nucleus"/>
    <property type="evidence" value="ECO:0007669"/>
    <property type="project" value="UniProtKB-SubCell"/>
</dbReference>
<dbReference type="HAMAP" id="MF_03040">
    <property type="entry name" value="USB1"/>
    <property type="match status" value="1"/>
</dbReference>
<feature type="region of interest" description="Disordered" evidence="29">
    <location>
        <begin position="973"/>
        <end position="1029"/>
    </location>
</feature>
<dbReference type="InterPro" id="IPR033739">
    <property type="entry name" value="M10A_MMP"/>
</dbReference>
<feature type="binding site" evidence="26">
    <location>
        <position position="639"/>
    </location>
    <ligand>
        <name>Zn(2+)</name>
        <dbReference type="ChEBI" id="CHEBI:29105"/>
        <label>1</label>
    </ligand>
</feature>
<feature type="binding site" evidence="26">
    <location>
        <position position="672"/>
    </location>
    <ligand>
        <name>Ca(2+)</name>
        <dbReference type="ChEBI" id="CHEBI:29108"/>
        <label>1</label>
    </ligand>
</feature>
<keyword evidence="7 26" id="KW-0479">Metal-binding</keyword>
<keyword evidence="13 30" id="KW-1133">Transmembrane helix</keyword>
<feature type="compositionally biased region" description="Low complexity" evidence="29">
    <location>
        <begin position="427"/>
        <end position="441"/>
    </location>
</feature>
<comment type="function">
    <text evidence="22">3'-5' RNA exonuclease that trims the 3' end of oligo(U) and oligo(A) tracts of the pre-U6 small nuclear RNA (snRNA) molecule, leading to the formation of a mature U6 snRNA 3' end-terminated with a 2',3'-cyclic phosphate. Participates in the U6 snRNA 3' end processing that prevents U6 snRNA degradation. In addition also removes uridines from the 3' end of U6atac snRNA and possibly the vault RNA VTRNA1-1.</text>
</comment>
<evidence type="ECO:0000256" key="16">
    <source>
        <dbReference type="ARBA" id="ARBA00023145"/>
    </source>
</evidence>
<keyword evidence="9" id="KW-0677">Repeat</keyword>
<keyword evidence="10 24" id="KW-0378">Hydrolase</keyword>
<dbReference type="Proteomes" id="UP001474421">
    <property type="component" value="Unassembled WGS sequence"/>
</dbReference>
<keyword evidence="3" id="KW-0645">Protease</keyword>
<comment type="caution">
    <text evidence="32">The sequence shown here is derived from an EMBL/GenBank/DDBJ whole genome shotgun (WGS) entry which is preliminary data.</text>
</comment>
<evidence type="ECO:0000256" key="3">
    <source>
        <dbReference type="ARBA" id="ARBA00022670"/>
    </source>
</evidence>
<dbReference type="GO" id="GO:0031012">
    <property type="term" value="C:extracellular matrix"/>
    <property type="evidence" value="ECO:0007669"/>
    <property type="project" value="InterPro"/>
</dbReference>
<evidence type="ECO:0000256" key="14">
    <source>
        <dbReference type="ARBA" id="ARBA00023049"/>
    </source>
</evidence>
<keyword evidence="15 30" id="KW-0472">Membrane</keyword>
<dbReference type="SUPFAM" id="SSF50923">
    <property type="entry name" value="Hemopexin-like domain"/>
    <property type="match status" value="1"/>
</dbReference>
<evidence type="ECO:0000256" key="18">
    <source>
        <dbReference type="ARBA" id="ARBA00023239"/>
    </source>
</evidence>
<evidence type="ECO:0000256" key="9">
    <source>
        <dbReference type="ARBA" id="ARBA00022737"/>
    </source>
</evidence>
<dbReference type="Gene3D" id="2.110.10.10">
    <property type="entry name" value="Hemopexin-like domain"/>
    <property type="match status" value="1"/>
</dbReference>
<feature type="binding site" evidence="26">
    <location>
        <position position="879"/>
    </location>
    <ligand>
        <name>Ca(2+)</name>
        <dbReference type="ChEBI" id="CHEBI:29108"/>
        <label>5</label>
    </ligand>
</feature>
<feature type="compositionally biased region" description="Low complexity" evidence="29">
    <location>
        <begin position="78"/>
        <end position="96"/>
    </location>
</feature>
<dbReference type="InterPro" id="IPR036375">
    <property type="entry name" value="Hemopexin-like_dom_sf"/>
</dbReference>
<dbReference type="GO" id="GO:0034477">
    <property type="term" value="P:U6 snRNA 3'-end processing"/>
    <property type="evidence" value="ECO:0007669"/>
    <property type="project" value="UniProtKB-UniRule"/>
</dbReference>
<feature type="binding site" evidence="26">
    <location>
        <position position="667"/>
    </location>
    <ligand>
        <name>Zn(2+)</name>
        <dbReference type="ChEBI" id="CHEBI:29105"/>
        <label>1</label>
    </ligand>
</feature>
<dbReference type="InterPro" id="IPR018487">
    <property type="entry name" value="Hemopexin-like_repeat"/>
</dbReference>
<dbReference type="InterPro" id="IPR001818">
    <property type="entry name" value="Pept_M10_metallopeptidase"/>
</dbReference>
<dbReference type="PRINTS" id="PR00138">
    <property type="entry name" value="MATRIXIN"/>
</dbReference>
<comment type="catalytic activity">
    <reaction evidence="20">
        <text>a 3'-end uridylyl-uridine-RNA = a 3'-end 2',3'-cyclophospho-uridine-RNA + uridine</text>
        <dbReference type="Rhea" id="RHEA:46052"/>
        <dbReference type="Rhea" id="RHEA-COMP:17384"/>
        <dbReference type="Rhea" id="RHEA-COMP:17385"/>
        <dbReference type="ChEBI" id="CHEBI:16704"/>
        <dbReference type="ChEBI" id="CHEBI:85643"/>
        <dbReference type="ChEBI" id="CHEBI:85644"/>
    </reaction>
    <physiologicalReaction direction="left-to-right" evidence="20">
        <dbReference type="Rhea" id="RHEA:46053"/>
    </physiologicalReaction>
</comment>
<keyword evidence="19 24" id="KW-0539">Nucleus</keyword>
<dbReference type="Gene3D" id="3.90.1140.10">
    <property type="entry name" value="Cyclic phosphodiesterase"/>
    <property type="match status" value="1"/>
</dbReference>
<dbReference type="PROSITE" id="PS00546">
    <property type="entry name" value="CYSTEINE_SWITCH"/>
    <property type="match status" value="1"/>
</dbReference>
<dbReference type="CDD" id="cd00094">
    <property type="entry name" value="HX"/>
    <property type="match status" value="1"/>
</dbReference>
<keyword evidence="33" id="KW-1185">Reference proteome</keyword>
<dbReference type="GO" id="GO:0016020">
    <property type="term" value="C:membrane"/>
    <property type="evidence" value="ECO:0007669"/>
    <property type="project" value="UniProtKB-SubCell"/>
</dbReference>
<dbReference type="InterPro" id="IPR002477">
    <property type="entry name" value="Peptidoglycan-bd-like"/>
</dbReference>
<evidence type="ECO:0000256" key="15">
    <source>
        <dbReference type="ARBA" id="ARBA00023136"/>
    </source>
</evidence>
<evidence type="ECO:0000256" key="17">
    <source>
        <dbReference type="ARBA" id="ARBA00023157"/>
    </source>
</evidence>
<dbReference type="SMART" id="SM00235">
    <property type="entry name" value="ZnMc"/>
    <property type="match status" value="1"/>
</dbReference>
<dbReference type="AlphaFoldDB" id="A0AAW1ASV8"/>
<dbReference type="SUPFAM" id="SSF47090">
    <property type="entry name" value="PGBD-like"/>
    <property type="match status" value="1"/>
</dbReference>
<evidence type="ECO:0000256" key="19">
    <source>
        <dbReference type="ARBA" id="ARBA00023242"/>
    </source>
</evidence>
<feature type="binding site" description="in inhibited form" evidence="26">
    <location>
        <position position="546"/>
    </location>
    <ligand>
        <name>Zn(2+)</name>
        <dbReference type="ChEBI" id="CHEBI:29105"/>
        <label>2</label>
        <note>catalytic</note>
    </ligand>
</feature>
<feature type="binding site" evidence="26">
    <location>
        <position position="647"/>
    </location>
    <ligand>
        <name>Ca(2+)</name>
        <dbReference type="ChEBI" id="CHEBI:29108"/>
        <label>3</label>
    </ligand>
</feature>
<feature type="binding site" evidence="26">
    <location>
        <position position="832"/>
    </location>
    <ligand>
        <name>Ca(2+)</name>
        <dbReference type="ChEBI" id="CHEBI:29108"/>
        <label>5</label>
    </ligand>
</feature>
<dbReference type="InterPro" id="IPR000585">
    <property type="entry name" value="Hemopexin-like_dom"/>
</dbReference>
<keyword evidence="18" id="KW-0456">Lyase</keyword>
<organism evidence="32 33">
    <name type="scientific">Crotalus adamanteus</name>
    <name type="common">Eastern diamondback rattlesnake</name>
    <dbReference type="NCBI Taxonomy" id="8729"/>
    <lineage>
        <taxon>Eukaryota</taxon>
        <taxon>Metazoa</taxon>
        <taxon>Chordata</taxon>
        <taxon>Craniata</taxon>
        <taxon>Vertebrata</taxon>
        <taxon>Euteleostomi</taxon>
        <taxon>Lepidosauria</taxon>
        <taxon>Squamata</taxon>
        <taxon>Bifurcata</taxon>
        <taxon>Unidentata</taxon>
        <taxon>Episquamata</taxon>
        <taxon>Toxicofera</taxon>
        <taxon>Serpentes</taxon>
        <taxon>Colubroidea</taxon>
        <taxon>Viperidae</taxon>
        <taxon>Crotalinae</taxon>
        <taxon>Crotalus</taxon>
    </lineage>
</organism>
<feature type="repeat" description="Hemopexin" evidence="28">
    <location>
        <begin position="777"/>
        <end position="825"/>
    </location>
</feature>
<dbReference type="Pfam" id="PF00413">
    <property type="entry name" value="Peptidase_M10"/>
    <property type="match status" value="1"/>
</dbReference>
<feature type="repeat" description="Hemopexin" evidence="28">
    <location>
        <begin position="873"/>
        <end position="920"/>
    </location>
</feature>
<evidence type="ECO:0000256" key="4">
    <source>
        <dbReference type="ARBA" id="ARBA00022685"/>
    </source>
</evidence>
<dbReference type="PANTHER" id="PTHR10201">
    <property type="entry name" value="MATRIX METALLOPROTEINASE"/>
    <property type="match status" value="1"/>
</dbReference>
<comment type="similarity">
    <text evidence="24">Belongs to the 2H phosphoesterase superfamily. USB1 family.</text>
</comment>
<feature type="binding site" evidence="26">
    <location>
        <position position="696"/>
    </location>
    <ligand>
        <name>Zn(2+)</name>
        <dbReference type="ChEBI" id="CHEBI:29105"/>
        <label>2</label>
        <note>catalytic</note>
    </ligand>
</feature>
<evidence type="ECO:0000259" key="31">
    <source>
        <dbReference type="SMART" id="SM00235"/>
    </source>
</evidence>
<feature type="active site" description="Proton donor/acceptor" evidence="24">
    <location>
        <position position="172"/>
    </location>
</feature>
<evidence type="ECO:0000256" key="10">
    <source>
        <dbReference type="ARBA" id="ARBA00022801"/>
    </source>
</evidence>
<feature type="repeat" description="Hemopexin" evidence="28">
    <location>
        <begin position="826"/>
        <end position="871"/>
    </location>
</feature>
<feature type="binding site" evidence="26">
    <location>
        <position position="830"/>
    </location>
    <ligand>
        <name>Ca(2+)</name>
        <dbReference type="ChEBI" id="CHEBI:29108"/>
        <label>4</label>
    </ligand>
</feature>
<keyword evidence="8" id="KW-0732">Signal</keyword>
<feature type="compositionally biased region" description="Basic and acidic residues" evidence="29">
    <location>
        <begin position="753"/>
        <end position="764"/>
    </location>
</feature>
<evidence type="ECO:0000256" key="30">
    <source>
        <dbReference type="SAM" id="Phobius"/>
    </source>
</evidence>
<feature type="binding site" evidence="26">
    <location>
        <position position="669"/>
    </location>
    <ligand>
        <name>Ca(2+)</name>
        <dbReference type="ChEBI" id="CHEBI:29108"/>
        <label>3</label>
    </ligand>
</feature>
<feature type="modified residue" description="Phosphotyrosine; by PKDCC" evidence="27">
    <location>
        <position position="860"/>
    </location>
</feature>
<dbReference type="InterPro" id="IPR021158">
    <property type="entry name" value="Pept_M10A_Zn_BS"/>
</dbReference>
<dbReference type="GO" id="GO:1990838">
    <property type="term" value="F:poly(U)-specific exoribonuclease activity, producing 3' uridine cyclic phosphate ends"/>
    <property type="evidence" value="ECO:0007669"/>
    <property type="project" value="UniProtKB-UniRule"/>
</dbReference>